<feature type="compositionally biased region" description="Polar residues" evidence="2">
    <location>
        <begin position="1026"/>
        <end position="1035"/>
    </location>
</feature>
<gene>
    <name evidence="3" type="ORF">INT45_008831</name>
</gene>
<organism evidence="3 4">
    <name type="scientific">Circinella minor</name>
    <dbReference type="NCBI Taxonomy" id="1195481"/>
    <lineage>
        <taxon>Eukaryota</taxon>
        <taxon>Fungi</taxon>
        <taxon>Fungi incertae sedis</taxon>
        <taxon>Mucoromycota</taxon>
        <taxon>Mucoromycotina</taxon>
        <taxon>Mucoromycetes</taxon>
        <taxon>Mucorales</taxon>
        <taxon>Lichtheimiaceae</taxon>
        <taxon>Circinella</taxon>
    </lineage>
</organism>
<name>A0A8H7S4Q5_9FUNG</name>
<evidence type="ECO:0000256" key="2">
    <source>
        <dbReference type="SAM" id="MobiDB-lite"/>
    </source>
</evidence>
<feature type="compositionally biased region" description="Polar residues" evidence="2">
    <location>
        <begin position="408"/>
        <end position="430"/>
    </location>
</feature>
<feature type="compositionally biased region" description="Basic and acidic residues" evidence="2">
    <location>
        <begin position="315"/>
        <end position="330"/>
    </location>
</feature>
<dbReference type="InterPro" id="IPR052007">
    <property type="entry name" value="Bud4"/>
</dbReference>
<comment type="caution">
    <text evidence="3">The sequence shown here is derived from an EMBL/GenBank/DDBJ whole genome shotgun (WGS) entry which is preliminary data.</text>
</comment>
<protein>
    <recommendedName>
        <fullName evidence="5">C2 domain-containing protein</fullName>
    </recommendedName>
</protein>
<evidence type="ECO:0000313" key="4">
    <source>
        <dbReference type="Proteomes" id="UP000646827"/>
    </source>
</evidence>
<feature type="compositionally biased region" description="Polar residues" evidence="2">
    <location>
        <begin position="540"/>
        <end position="553"/>
    </location>
</feature>
<feature type="compositionally biased region" description="Low complexity" evidence="2">
    <location>
        <begin position="686"/>
        <end position="695"/>
    </location>
</feature>
<feature type="region of interest" description="Disordered" evidence="2">
    <location>
        <begin position="719"/>
        <end position="738"/>
    </location>
</feature>
<feature type="compositionally biased region" description="Polar residues" evidence="2">
    <location>
        <begin position="579"/>
        <end position="608"/>
    </location>
</feature>
<feature type="region of interest" description="Disordered" evidence="2">
    <location>
        <begin position="382"/>
        <end position="447"/>
    </location>
</feature>
<evidence type="ECO:0000313" key="3">
    <source>
        <dbReference type="EMBL" id="KAG2221506.1"/>
    </source>
</evidence>
<sequence>MTVEVNSTSLVGEWSRAVQQVDLYRIQQLLDINIDLLWTPLVWDPDRDASHVIHQLMVVQNLGTTLDDLCALPYTLIQYFEPNPSEVPSAAQVQTEDLLYFLIDQSSVQDLNNRVWGNCKNTTLHLVSFLGHIQIAQRLLKEKNVSMDIANDIGCLPRDVAQTTTMARLLGATTANIKQLQQQKRQSIIKSKPNYATPDRFKQLKQLAESTNNPNKSHASTTRQEGRYFRAGHVAESKMKVLNDEEAKLEKQLSKRRQEVAQLAKRSAVKSNPLFQKFEQEQGISKPKRSFIVKNKKTTTNDTTPTTKQATTRNNDMERSTSLETNDTKESTSSSIIVEEPEEIVEDNIVTKPKRNSKVISSLRTNTYVSSSVFRQDDEDLSIAHGVKPSPSVSSNSMRRTNSDDNSRNINVQQENGVPNILQPVNNEEQSTSEEHEPTSPMQDRRSLVVDEINVAQKPETENVDRRRLSGSQKAHWSIALNSWSSVLDGTIEQAESVASSDTNDDDDDDVEWFDSQDQIEQVRKKKSKASLKSISSSKTQSTNSAVATTTINDPPPSTAYYLGSLPDLPSSGEDDNSGGLSENNYSTNNPTITTIGNELDSYSSYQPPSIPRQDDVNTTVRIISRSRTNTDASLSPSVMTDHSSSSNSSSSSSSSSPATMSPSSPSTLPLASIPEKNINSMFDDTNNTTNNNKNQFNYHSSNYGSVSVQSTSRYVRRLSHAQNAQQQQIDHKESGTPMLQYNSPLQQFKIKRVPVKLPPAPSSSSSFSSPLLLSHQEELLKQKKIESIKKLPSLQDLQASLPPTMTNNVQNNQHSHHGKLYFRVTGISNVLLPLPREPTYVRLVVSDDRYEYMSRYEMLGQHIKFDYECIMDTYPEMIITISLHVRPDYHVRNKLPLTRLFSTSRNRARQGSLSNYIYQDDGSLGRARFALPHMMESCYERPYATQFDCFNAWSGRDKAKHHHHEDDTLKVIGNLDVEMLYLPVSNPSAAVPRNLRDCDMAIKVQQWNETFWNTEQVSNTTIAASSVASGQTNHSTATPPPSSTSMLKS</sequence>
<evidence type="ECO:0000256" key="1">
    <source>
        <dbReference type="SAM" id="Coils"/>
    </source>
</evidence>
<feature type="compositionally biased region" description="Low complexity" evidence="2">
    <location>
        <begin position="298"/>
        <end position="314"/>
    </location>
</feature>
<feature type="region of interest" description="Disordered" evidence="2">
    <location>
        <begin position="525"/>
        <end position="705"/>
    </location>
</feature>
<dbReference type="AlphaFoldDB" id="A0A8H7S4Q5"/>
<feature type="compositionally biased region" description="Polar residues" evidence="2">
    <location>
        <begin position="696"/>
        <end position="705"/>
    </location>
</feature>
<feature type="region of interest" description="Disordered" evidence="2">
    <location>
        <begin position="208"/>
        <end position="227"/>
    </location>
</feature>
<dbReference type="Proteomes" id="UP000646827">
    <property type="component" value="Unassembled WGS sequence"/>
</dbReference>
<dbReference type="PANTHER" id="PTHR36100">
    <property type="entry name" value="BUD SITE SELECTION PROTEIN 4"/>
    <property type="match status" value="1"/>
</dbReference>
<feature type="region of interest" description="Disordered" evidence="2">
    <location>
        <begin position="1026"/>
        <end position="1050"/>
    </location>
</feature>
<dbReference type="EMBL" id="JAEPRB010000107">
    <property type="protein sequence ID" value="KAG2221506.1"/>
    <property type="molecule type" value="Genomic_DNA"/>
</dbReference>
<proteinExistence type="predicted"/>
<dbReference type="GO" id="GO:0005525">
    <property type="term" value="F:GTP binding"/>
    <property type="evidence" value="ECO:0007669"/>
    <property type="project" value="TreeGrafter"/>
</dbReference>
<feature type="compositionally biased region" description="Polar residues" evidence="2">
    <location>
        <begin position="617"/>
        <end position="643"/>
    </location>
</feature>
<evidence type="ECO:0008006" key="5">
    <source>
        <dbReference type="Google" id="ProtNLM"/>
    </source>
</evidence>
<feature type="compositionally biased region" description="Polar residues" evidence="2">
    <location>
        <begin position="208"/>
        <end position="223"/>
    </location>
</feature>
<accession>A0A8H7S4Q5</accession>
<feature type="compositionally biased region" description="Polar residues" evidence="2">
    <location>
        <begin position="391"/>
        <end position="400"/>
    </location>
</feature>
<reference evidence="3 4" key="1">
    <citation type="submission" date="2020-12" db="EMBL/GenBank/DDBJ databases">
        <title>Metabolic potential, ecology and presence of endohyphal bacteria is reflected in genomic diversity of Mucoromycotina.</title>
        <authorList>
            <person name="Muszewska A."/>
            <person name="Okrasinska A."/>
            <person name="Steczkiewicz K."/>
            <person name="Drgas O."/>
            <person name="Orlowska M."/>
            <person name="Perlinska-Lenart U."/>
            <person name="Aleksandrzak-Piekarczyk T."/>
            <person name="Szatraj K."/>
            <person name="Zielenkiewicz U."/>
            <person name="Pilsyk S."/>
            <person name="Malc E."/>
            <person name="Mieczkowski P."/>
            <person name="Kruszewska J.S."/>
            <person name="Biernat P."/>
            <person name="Pawlowska J."/>
        </authorList>
    </citation>
    <scope>NUCLEOTIDE SEQUENCE [LARGE SCALE GENOMIC DNA]</scope>
    <source>
        <strain evidence="3 4">CBS 142.35</strain>
    </source>
</reference>
<feature type="compositionally biased region" description="Basic and acidic residues" evidence="2">
    <location>
        <begin position="433"/>
        <end position="447"/>
    </location>
</feature>
<feature type="compositionally biased region" description="Low complexity" evidence="2">
    <location>
        <begin position="644"/>
        <end position="673"/>
    </location>
</feature>
<dbReference type="PANTHER" id="PTHR36100:SF1">
    <property type="entry name" value="BUD SITE SELECTION PROTEIN 4"/>
    <property type="match status" value="1"/>
</dbReference>
<feature type="coiled-coil region" evidence="1">
    <location>
        <begin position="239"/>
        <end position="266"/>
    </location>
</feature>
<keyword evidence="4" id="KW-1185">Reference proteome</keyword>
<dbReference type="OrthoDB" id="2123378at2759"/>
<feature type="region of interest" description="Disordered" evidence="2">
    <location>
        <begin position="297"/>
        <end position="335"/>
    </location>
</feature>
<keyword evidence="1" id="KW-0175">Coiled coil</keyword>